<dbReference type="PANTHER" id="PTHR11177">
    <property type="entry name" value="CHITINASE"/>
    <property type="match status" value="1"/>
</dbReference>
<keyword evidence="11" id="KW-0624">Polysaccharide degradation</keyword>
<dbReference type="eggNOG" id="KOG2806">
    <property type="taxonomic scope" value="Eukaryota"/>
</dbReference>
<dbReference type="InParanoid" id="D6WTC0"/>
<keyword evidence="7" id="KW-0146">Chitin degradation</keyword>
<dbReference type="STRING" id="7070.D6WTC0"/>
<keyword evidence="8" id="KW-1015">Disulfide bond</keyword>
<proteinExistence type="inferred from homology"/>
<dbReference type="InterPro" id="IPR001579">
    <property type="entry name" value="Glyco_hydro_18_chit_AS"/>
</dbReference>
<dbReference type="SUPFAM" id="SSF57625">
    <property type="entry name" value="Invertebrate chitin-binding proteins"/>
    <property type="match status" value="1"/>
</dbReference>
<keyword evidence="10 12" id="KW-0326">Glycosidase</keyword>
<evidence type="ECO:0000256" key="1">
    <source>
        <dbReference type="ARBA" id="ARBA00000822"/>
    </source>
</evidence>
<accession>D6WTC0</accession>
<dbReference type="GO" id="GO:0005576">
    <property type="term" value="C:extracellular region"/>
    <property type="evidence" value="ECO:0000318"/>
    <property type="project" value="GO_Central"/>
</dbReference>
<dbReference type="SMART" id="SM00636">
    <property type="entry name" value="Glyco_18"/>
    <property type="match status" value="1"/>
</dbReference>
<dbReference type="PROSITE" id="PS01095">
    <property type="entry name" value="GH18_1"/>
    <property type="match status" value="1"/>
</dbReference>
<protein>
    <recommendedName>
        <fullName evidence="3">chitinase</fullName>
        <ecNumber evidence="3">3.2.1.14</ecNumber>
    </recommendedName>
</protein>
<keyword evidence="9" id="KW-0119">Carbohydrate metabolism</keyword>
<dbReference type="InterPro" id="IPR036508">
    <property type="entry name" value="Chitin-bd_dom_sf"/>
</dbReference>
<evidence type="ECO:0000256" key="10">
    <source>
        <dbReference type="ARBA" id="ARBA00023295"/>
    </source>
</evidence>
<dbReference type="SUPFAM" id="SSF54556">
    <property type="entry name" value="Chitinase insertion domain"/>
    <property type="match status" value="1"/>
</dbReference>
<dbReference type="Pfam" id="PF00704">
    <property type="entry name" value="Glyco_hydro_18"/>
    <property type="match status" value="1"/>
</dbReference>
<dbReference type="EMBL" id="KQ971352">
    <property type="protein sequence ID" value="EFA06311.1"/>
    <property type="molecule type" value="Genomic_DNA"/>
</dbReference>
<name>D6WTC0_TRICA</name>
<dbReference type="FunFam" id="3.20.20.80:FF:000097">
    <property type="entry name" value="Probable chitinase 2"/>
    <property type="match status" value="1"/>
</dbReference>
<dbReference type="FunFam" id="2.170.140.10:FF:000031">
    <property type="entry name" value="Chitinase 4"/>
    <property type="match status" value="1"/>
</dbReference>
<keyword evidence="4" id="KW-0147">Chitin-binding</keyword>
<evidence type="ECO:0000259" key="15">
    <source>
        <dbReference type="PROSITE" id="PS51910"/>
    </source>
</evidence>
<dbReference type="EC" id="3.2.1.14" evidence="3"/>
<evidence type="ECO:0000256" key="5">
    <source>
        <dbReference type="ARBA" id="ARBA00022729"/>
    </source>
</evidence>
<dbReference type="PhylomeDB" id="D6WTC0"/>
<dbReference type="Gene3D" id="3.20.20.80">
    <property type="entry name" value="Glycosidases"/>
    <property type="match status" value="1"/>
</dbReference>
<feature type="chain" id="PRO_5003090163" description="chitinase" evidence="13">
    <location>
        <begin position="35"/>
        <end position="492"/>
    </location>
</feature>
<comment type="catalytic activity">
    <reaction evidence="1">
        <text>Random endo-hydrolysis of N-acetyl-beta-D-glucosaminide (1-&gt;4)-beta-linkages in chitin and chitodextrins.</text>
        <dbReference type="EC" id="3.2.1.14"/>
    </reaction>
</comment>
<dbReference type="HOGENOM" id="CLU_002833_3_1_1"/>
<dbReference type="PROSITE" id="PS50940">
    <property type="entry name" value="CHIT_BIND_II"/>
    <property type="match status" value="1"/>
</dbReference>
<feature type="signal peptide" evidence="13">
    <location>
        <begin position="1"/>
        <end position="34"/>
    </location>
</feature>
<evidence type="ECO:0000256" key="6">
    <source>
        <dbReference type="ARBA" id="ARBA00022801"/>
    </source>
</evidence>
<keyword evidence="5 13" id="KW-0732">Signal</keyword>
<sequence length="492" mass="54041">MQDQQFRNVKSQGFIFKMMLKGLALLSILGIVSAATNKVVCYHGIWSTYRLNNGKFTVEDIDPTLCTHLIYSFVGLGDDSRIKHLEPNLDVNQGNLKKFNALKLKNPNLKTLVAIGGWNEGSVNYSKMAASSSLRAVFIKSVVEFVKTWGFDGFDLDWEYPGQRGGAYNDKSNYVTLIKEMRKEFDKNGLILTAAVAAASGSVDISYDVPALSKYLDIINVMAYDLRGSWDGVTGHHSGLYPSAVDTTTNQKLLTVDAAIRGWIQRGADPQKIALGLPVYGKTFTLSSASNAKLGAPVKGAGNSGKYTGEAGMLGYNEIVELQKEGGWKVVWDDTQKNTHMYKGDQWVAFDSPKAISNKVEYAKSLNLGGVMIWSIETDDFRGVSGTKYPILKAIHQTLGGSSNEIVEPVPQPVEEVTQKPSSTKAPAPPSRDLTTTLCTKAGYVRDPDDCSIFYYCLAYNGGFVPLEQRCNAGLVFDEEKLWCDYPEVVKC</sequence>
<evidence type="ECO:0000259" key="14">
    <source>
        <dbReference type="PROSITE" id="PS50940"/>
    </source>
</evidence>
<dbReference type="Gene3D" id="3.10.50.10">
    <property type="match status" value="1"/>
</dbReference>
<evidence type="ECO:0000256" key="3">
    <source>
        <dbReference type="ARBA" id="ARBA00012729"/>
    </source>
</evidence>
<evidence type="ECO:0000256" key="4">
    <source>
        <dbReference type="ARBA" id="ARBA00022669"/>
    </source>
</evidence>
<evidence type="ECO:0000256" key="11">
    <source>
        <dbReference type="ARBA" id="ARBA00023326"/>
    </source>
</evidence>
<evidence type="ECO:0000313" key="16">
    <source>
        <dbReference type="EMBL" id="EFA06311.1"/>
    </source>
</evidence>
<evidence type="ECO:0000256" key="8">
    <source>
        <dbReference type="ARBA" id="ARBA00023157"/>
    </source>
</evidence>
<dbReference type="SMART" id="SM00494">
    <property type="entry name" value="ChtBD2"/>
    <property type="match status" value="1"/>
</dbReference>
<feature type="domain" description="GH18" evidence="15">
    <location>
        <begin position="37"/>
        <end position="402"/>
    </location>
</feature>
<dbReference type="GO" id="GO:0000272">
    <property type="term" value="P:polysaccharide catabolic process"/>
    <property type="evidence" value="ECO:0007669"/>
    <property type="project" value="UniProtKB-KW"/>
</dbReference>
<dbReference type="InterPro" id="IPR029070">
    <property type="entry name" value="Chitinase_insertion_sf"/>
</dbReference>
<evidence type="ECO:0000313" key="17">
    <source>
        <dbReference type="Proteomes" id="UP000007266"/>
    </source>
</evidence>
<dbReference type="PANTHER" id="PTHR11177:SF360">
    <property type="entry name" value="CHITINASE 4-RELATED"/>
    <property type="match status" value="1"/>
</dbReference>
<dbReference type="FunFam" id="3.10.50.10:FF:000004">
    <property type="entry name" value="Chitinase 5"/>
    <property type="match status" value="1"/>
</dbReference>
<reference evidence="16 17" key="1">
    <citation type="journal article" date="2008" name="Nature">
        <title>The genome of the model beetle and pest Tribolium castaneum.</title>
        <authorList>
            <consortium name="Tribolium Genome Sequencing Consortium"/>
            <person name="Richards S."/>
            <person name="Gibbs R.A."/>
            <person name="Weinstock G.M."/>
            <person name="Brown S.J."/>
            <person name="Denell R."/>
            <person name="Beeman R.W."/>
            <person name="Gibbs R."/>
            <person name="Beeman R.W."/>
            <person name="Brown S.J."/>
            <person name="Bucher G."/>
            <person name="Friedrich M."/>
            <person name="Grimmelikhuijzen C.J."/>
            <person name="Klingler M."/>
            <person name="Lorenzen M."/>
            <person name="Richards S."/>
            <person name="Roth S."/>
            <person name="Schroder R."/>
            <person name="Tautz D."/>
            <person name="Zdobnov E.M."/>
            <person name="Muzny D."/>
            <person name="Gibbs R.A."/>
            <person name="Weinstock G.M."/>
            <person name="Attaway T."/>
            <person name="Bell S."/>
            <person name="Buhay C.J."/>
            <person name="Chandrabose M.N."/>
            <person name="Chavez D."/>
            <person name="Clerk-Blankenburg K.P."/>
            <person name="Cree A."/>
            <person name="Dao M."/>
            <person name="Davis C."/>
            <person name="Chacko J."/>
            <person name="Dinh H."/>
            <person name="Dugan-Rocha S."/>
            <person name="Fowler G."/>
            <person name="Garner T.T."/>
            <person name="Garnes J."/>
            <person name="Gnirke A."/>
            <person name="Hawes A."/>
            <person name="Hernandez J."/>
            <person name="Hines S."/>
            <person name="Holder M."/>
            <person name="Hume J."/>
            <person name="Jhangiani S.N."/>
            <person name="Joshi V."/>
            <person name="Khan Z.M."/>
            <person name="Jackson L."/>
            <person name="Kovar C."/>
            <person name="Kowis A."/>
            <person name="Lee S."/>
            <person name="Lewis L.R."/>
            <person name="Margolis J."/>
            <person name="Morgan M."/>
            <person name="Nazareth L.V."/>
            <person name="Nguyen N."/>
            <person name="Okwuonu G."/>
            <person name="Parker D."/>
            <person name="Richards S."/>
            <person name="Ruiz S.J."/>
            <person name="Santibanez J."/>
            <person name="Savard J."/>
            <person name="Scherer S.E."/>
            <person name="Schneider B."/>
            <person name="Sodergren E."/>
            <person name="Tautz D."/>
            <person name="Vattahil S."/>
            <person name="Villasana D."/>
            <person name="White C.S."/>
            <person name="Wright R."/>
            <person name="Park Y."/>
            <person name="Beeman R.W."/>
            <person name="Lord J."/>
            <person name="Oppert B."/>
            <person name="Lorenzen M."/>
            <person name="Brown S."/>
            <person name="Wang L."/>
            <person name="Savard J."/>
            <person name="Tautz D."/>
            <person name="Richards S."/>
            <person name="Weinstock G."/>
            <person name="Gibbs R.A."/>
            <person name="Liu Y."/>
            <person name="Worley K."/>
            <person name="Weinstock G."/>
            <person name="Elsik C.G."/>
            <person name="Reese J.T."/>
            <person name="Elhaik E."/>
            <person name="Landan G."/>
            <person name="Graur D."/>
            <person name="Arensburger P."/>
            <person name="Atkinson P."/>
            <person name="Beeman R.W."/>
            <person name="Beidler J."/>
            <person name="Brown S.J."/>
            <person name="Demuth J.P."/>
            <person name="Drury D.W."/>
            <person name="Du Y.Z."/>
            <person name="Fujiwara H."/>
            <person name="Lorenzen M."/>
            <person name="Maselli V."/>
            <person name="Osanai M."/>
            <person name="Park Y."/>
            <person name="Robertson H.M."/>
            <person name="Tu Z."/>
            <person name="Wang J.J."/>
            <person name="Wang S."/>
            <person name="Richards S."/>
            <person name="Song H."/>
            <person name="Zhang L."/>
            <person name="Sodergren E."/>
            <person name="Werner D."/>
            <person name="Stanke M."/>
            <person name="Morgenstern B."/>
            <person name="Solovyev V."/>
            <person name="Kosarev P."/>
            <person name="Brown G."/>
            <person name="Chen H.C."/>
            <person name="Ermolaeva O."/>
            <person name="Hlavina W."/>
            <person name="Kapustin Y."/>
            <person name="Kiryutin B."/>
            <person name="Kitts P."/>
            <person name="Maglott D."/>
            <person name="Pruitt K."/>
            <person name="Sapojnikov V."/>
            <person name="Souvorov A."/>
            <person name="Mackey A.J."/>
            <person name="Waterhouse R.M."/>
            <person name="Wyder S."/>
            <person name="Zdobnov E.M."/>
            <person name="Zdobnov E.M."/>
            <person name="Wyder S."/>
            <person name="Kriventseva E.V."/>
            <person name="Kadowaki T."/>
            <person name="Bork P."/>
            <person name="Aranda M."/>
            <person name="Bao R."/>
            <person name="Beermann A."/>
            <person name="Berns N."/>
            <person name="Bolognesi R."/>
            <person name="Bonneton F."/>
            <person name="Bopp D."/>
            <person name="Brown S.J."/>
            <person name="Bucher G."/>
            <person name="Butts T."/>
            <person name="Chaumot A."/>
            <person name="Denell R.E."/>
            <person name="Ferrier D.E."/>
            <person name="Friedrich M."/>
            <person name="Gordon C.M."/>
            <person name="Jindra M."/>
            <person name="Klingler M."/>
            <person name="Lan Q."/>
            <person name="Lattorff H.M."/>
            <person name="Laudet V."/>
            <person name="von Levetsow C."/>
            <person name="Liu Z."/>
            <person name="Lutz R."/>
            <person name="Lynch J.A."/>
            <person name="da Fonseca R.N."/>
            <person name="Posnien N."/>
            <person name="Reuter R."/>
            <person name="Roth S."/>
            <person name="Savard J."/>
            <person name="Schinko J.B."/>
            <person name="Schmitt C."/>
            <person name="Schoppmeier M."/>
            <person name="Schroder R."/>
            <person name="Shippy T.D."/>
            <person name="Simonnet F."/>
            <person name="Marques-Souza H."/>
            <person name="Tautz D."/>
            <person name="Tomoyasu Y."/>
            <person name="Trauner J."/>
            <person name="Van der Zee M."/>
            <person name="Vervoort M."/>
            <person name="Wittkopp N."/>
            <person name="Wimmer E.A."/>
            <person name="Yang X."/>
            <person name="Jones A.K."/>
            <person name="Sattelle D.B."/>
            <person name="Ebert P.R."/>
            <person name="Nelson D."/>
            <person name="Scott J.G."/>
            <person name="Beeman R.W."/>
            <person name="Muthukrishnan S."/>
            <person name="Kramer K.J."/>
            <person name="Arakane Y."/>
            <person name="Beeman R.W."/>
            <person name="Zhu Q."/>
            <person name="Hogenkamp D."/>
            <person name="Dixit R."/>
            <person name="Oppert B."/>
            <person name="Jiang H."/>
            <person name="Zou Z."/>
            <person name="Marshall J."/>
            <person name="Elpidina E."/>
            <person name="Vinokurov K."/>
            <person name="Oppert C."/>
            <person name="Zou Z."/>
            <person name="Evans J."/>
            <person name="Lu Z."/>
            <person name="Zhao P."/>
            <person name="Sumathipala N."/>
            <person name="Altincicek B."/>
            <person name="Vilcinskas A."/>
            <person name="Williams M."/>
            <person name="Hultmark D."/>
            <person name="Hetru C."/>
            <person name="Jiang H."/>
            <person name="Grimmelikhuijzen C.J."/>
            <person name="Hauser F."/>
            <person name="Cazzamali G."/>
            <person name="Williamson M."/>
            <person name="Park Y."/>
            <person name="Li B."/>
            <person name="Tanaka Y."/>
            <person name="Predel R."/>
            <person name="Neupert S."/>
            <person name="Schachtner J."/>
            <person name="Verleyen P."/>
            <person name="Raible F."/>
            <person name="Bork P."/>
            <person name="Friedrich M."/>
            <person name="Walden K.K."/>
            <person name="Robertson H.M."/>
            <person name="Angeli S."/>
            <person name="Foret S."/>
            <person name="Bucher G."/>
            <person name="Schuetz S."/>
            <person name="Maleszka R."/>
            <person name="Wimmer E.A."/>
            <person name="Beeman R.W."/>
            <person name="Lorenzen M."/>
            <person name="Tomoyasu Y."/>
            <person name="Miller S.C."/>
            <person name="Grossmann D."/>
            <person name="Bucher G."/>
        </authorList>
    </citation>
    <scope>NUCLEOTIDE SEQUENCE [LARGE SCALE GENOMIC DNA]</scope>
    <source>
        <strain evidence="16 17">Georgia GA2</strain>
    </source>
</reference>
<feature type="domain" description="Chitin-binding type-2" evidence="14">
    <location>
        <begin position="436"/>
        <end position="492"/>
    </location>
</feature>
<dbReference type="Pfam" id="PF01607">
    <property type="entry name" value="CBM_14"/>
    <property type="match status" value="1"/>
</dbReference>
<evidence type="ECO:0000256" key="9">
    <source>
        <dbReference type="ARBA" id="ARBA00023277"/>
    </source>
</evidence>
<dbReference type="GO" id="GO:0004568">
    <property type="term" value="F:chitinase activity"/>
    <property type="evidence" value="ECO:0000318"/>
    <property type="project" value="GO_Central"/>
</dbReference>
<dbReference type="FunCoup" id="D6WTC0">
    <property type="interactions" value="37"/>
</dbReference>
<gene>
    <name evidence="16" type="primary">AUGUSTUS-3.0.2_09180</name>
    <name evidence="16" type="ORF">TcasGA2_TC009180</name>
</gene>
<dbReference type="GO" id="GO:0008061">
    <property type="term" value="F:chitin binding"/>
    <property type="evidence" value="ECO:0007669"/>
    <property type="project" value="UniProtKB-KW"/>
</dbReference>
<dbReference type="InterPro" id="IPR011583">
    <property type="entry name" value="Chitinase_II/V-like_cat"/>
</dbReference>
<dbReference type="InterPro" id="IPR017853">
    <property type="entry name" value="GH"/>
</dbReference>
<dbReference type="InterPro" id="IPR002557">
    <property type="entry name" value="Chitin-bd_dom"/>
</dbReference>
<comment type="similarity">
    <text evidence="2">Belongs to the glycosyl hydrolase 18 family. Chitinase class II subfamily.</text>
</comment>
<dbReference type="CDD" id="cd02872">
    <property type="entry name" value="GH18_chitolectin_chitotriosidase"/>
    <property type="match status" value="1"/>
</dbReference>
<evidence type="ECO:0000256" key="2">
    <source>
        <dbReference type="ARBA" id="ARBA00009121"/>
    </source>
</evidence>
<reference evidence="16 17" key="2">
    <citation type="journal article" date="2010" name="Nucleic Acids Res.">
        <title>BeetleBase in 2010: revisions to provide comprehensive genomic information for Tribolium castaneum.</title>
        <authorList>
            <person name="Kim H.S."/>
            <person name="Murphy T."/>
            <person name="Xia J."/>
            <person name="Caragea D."/>
            <person name="Park Y."/>
            <person name="Beeman R.W."/>
            <person name="Lorenzen M.D."/>
            <person name="Butcher S."/>
            <person name="Manak J.R."/>
            <person name="Brown S.J."/>
        </authorList>
    </citation>
    <scope>GENOME REANNOTATION</scope>
    <source>
        <strain evidence="16 17">Georgia GA2</strain>
    </source>
</reference>
<evidence type="ECO:0000256" key="7">
    <source>
        <dbReference type="ARBA" id="ARBA00023024"/>
    </source>
</evidence>
<dbReference type="InterPro" id="IPR001223">
    <property type="entry name" value="Glyco_hydro18_cat"/>
</dbReference>
<evidence type="ECO:0000256" key="12">
    <source>
        <dbReference type="RuleBase" id="RU000489"/>
    </source>
</evidence>
<dbReference type="Gene3D" id="2.170.140.10">
    <property type="entry name" value="Chitin binding domain"/>
    <property type="match status" value="1"/>
</dbReference>
<organism evidence="16 17">
    <name type="scientific">Tribolium castaneum</name>
    <name type="common">Red flour beetle</name>
    <dbReference type="NCBI Taxonomy" id="7070"/>
    <lineage>
        <taxon>Eukaryota</taxon>
        <taxon>Metazoa</taxon>
        <taxon>Ecdysozoa</taxon>
        <taxon>Arthropoda</taxon>
        <taxon>Hexapoda</taxon>
        <taxon>Insecta</taxon>
        <taxon>Pterygota</taxon>
        <taxon>Neoptera</taxon>
        <taxon>Endopterygota</taxon>
        <taxon>Coleoptera</taxon>
        <taxon>Polyphaga</taxon>
        <taxon>Cucujiformia</taxon>
        <taxon>Tenebrionidae</taxon>
        <taxon>Tenebrionidae incertae sedis</taxon>
        <taxon>Tribolium</taxon>
    </lineage>
</organism>
<dbReference type="AlphaFoldDB" id="D6WTC0"/>
<keyword evidence="6 12" id="KW-0378">Hydrolase</keyword>
<dbReference type="GO" id="GO:0008843">
    <property type="term" value="F:endochitinase activity"/>
    <property type="evidence" value="ECO:0007669"/>
    <property type="project" value="UniProtKB-EC"/>
</dbReference>
<dbReference type="OMA" id="HETTKHH"/>
<dbReference type="GO" id="GO:0006032">
    <property type="term" value="P:chitin catabolic process"/>
    <property type="evidence" value="ECO:0000318"/>
    <property type="project" value="GO_Central"/>
</dbReference>
<dbReference type="InterPro" id="IPR050314">
    <property type="entry name" value="Glycosyl_Hydrlase_18"/>
</dbReference>
<evidence type="ECO:0000256" key="13">
    <source>
        <dbReference type="SAM" id="SignalP"/>
    </source>
</evidence>
<keyword evidence="17" id="KW-1185">Reference proteome</keyword>
<dbReference type="Proteomes" id="UP000007266">
    <property type="component" value="Linkage group 7"/>
</dbReference>
<dbReference type="PROSITE" id="PS51910">
    <property type="entry name" value="GH18_2"/>
    <property type="match status" value="1"/>
</dbReference>
<dbReference type="SUPFAM" id="SSF51445">
    <property type="entry name" value="(Trans)glycosidases"/>
    <property type="match status" value="1"/>
</dbReference>